<name>A0A1Q9JHL8_9FIRM</name>
<accession>A0A1Q9JHL8</accession>
<gene>
    <name evidence="2" type="ORF">BHK98_05840</name>
</gene>
<dbReference type="Pfam" id="PF13604">
    <property type="entry name" value="AAA_30"/>
    <property type="match status" value="1"/>
</dbReference>
<comment type="caution">
    <text evidence="2">The sequence shown here is derived from an EMBL/GenBank/DDBJ whole genome shotgun (WGS) entry which is preliminary data.</text>
</comment>
<sequence length="908" mass="105299">MIIDNKIANINEAICKNIDLIDFSTVTRGLVAQNLLSQSRNLVEHIAVKIYAQGADIDADWNTIPAAMEFLKRDNKYLFLRSFHSFLQESKSHYTPDSEGAERLVLKYYQYYLQTREFVKREYQTDILQNIEKFPVDTDNSVREYHRKIAEKLNLDYGIRNFNHEPRMYVHKIVPFIVDGRVYYEITLTPAYDTTSKFDRFVCYSVGVVPSYYSIKADIHYDKIDINGRKMPISILTDYAVSVRPCELNNYASILGINIKMTATHSEYTGMMSYLSRSGASLLDVATASPKEYKWIKHQMFGRSMAHQFEPVLDKSRDLILKGAPGSNVLRYLLHTLNNKIIKNQRYDESVWKLSDLYLKWGCIPFDTMPFASSLIQHNPGDRDLFGSISPEGREHEIMARYIHTNMSINSRLYTPLKELEEYTDDIDGKINKFNAALYSGHPGRRIEKFGQSLYIKESYDHTKLIIEKLQEMSQEGVQGYSDAIEFWLMFEADVDSEEKKEILGKMFKDTHVSLVYGAAGTGKTYIINHVAQFFEDQSKLFLANTNPAVDNLRRKVNAQNCEFMTIRKYLMSKYINTDYDILVIDECSMVSTGDMSALLEKVNCELLILVGDTYQIESIVFGNWFSLAKYFLPKHAWHELEKPYRTDDAKLLELWRKVRNMDDDLTEYIVNHQYAVNLNDSVFDKKSEDEIILCLNYDGLYGINNVNRFLQENNSNPPFRWGVWTFKVGDPILFNESKRFAPVLYNNLKGTIIDIELDKENDYIWFTIEVDKRLTALDVRNNGLELLKPIRKGKSVVRFYVSKKKDADDDKDYADDTDIPFQIAYAVSIHKAQGLEYNSVKVVITRDVDEKITHNIFYTAITRSKKHLKIYWSPESQQKVLSSFTIGNVKHDASIFSAQAQIKMKKV</sequence>
<dbReference type="InterPro" id="IPR027785">
    <property type="entry name" value="UvrD-like_helicase_C"/>
</dbReference>
<dbReference type="Gene3D" id="3.40.50.300">
    <property type="entry name" value="P-loop containing nucleotide triphosphate hydrolases"/>
    <property type="match status" value="2"/>
</dbReference>
<dbReference type="EMBL" id="MJIE01000001">
    <property type="protein sequence ID" value="OLR55627.1"/>
    <property type="molecule type" value="Genomic_DNA"/>
</dbReference>
<dbReference type="RefSeq" id="WP_075712616.1">
    <property type="nucleotide sequence ID" value="NZ_MJIE01000001.1"/>
</dbReference>
<reference evidence="2 3" key="1">
    <citation type="journal article" date="2016" name="Appl. Environ. Microbiol.">
        <title>Function and Phylogeny of Bacterial Butyryl Coenzyme A:Acetate Transferases and Their Diversity in the Proximal Colon of Swine.</title>
        <authorList>
            <person name="Trachsel J."/>
            <person name="Bayles D.O."/>
            <person name="Looft T."/>
            <person name="Levine U.Y."/>
            <person name="Allen H.K."/>
        </authorList>
    </citation>
    <scope>NUCLEOTIDE SEQUENCE [LARGE SCALE GENOMIC DNA]</scope>
    <source>
        <strain evidence="2 3">68-3-10</strain>
    </source>
</reference>
<dbReference type="SUPFAM" id="SSF52540">
    <property type="entry name" value="P-loop containing nucleoside triphosphate hydrolases"/>
    <property type="match status" value="2"/>
</dbReference>
<keyword evidence="3" id="KW-1185">Reference proteome</keyword>
<evidence type="ECO:0000313" key="3">
    <source>
        <dbReference type="Proteomes" id="UP000187404"/>
    </source>
</evidence>
<dbReference type="Pfam" id="PF13538">
    <property type="entry name" value="UvrD_C_2"/>
    <property type="match status" value="1"/>
</dbReference>
<dbReference type="Proteomes" id="UP000187404">
    <property type="component" value="Unassembled WGS sequence"/>
</dbReference>
<dbReference type="InterPro" id="IPR027417">
    <property type="entry name" value="P-loop_NTPase"/>
</dbReference>
<protein>
    <recommendedName>
        <fullName evidence="1">UvrD-like helicase C-terminal domain-containing protein</fullName>
    </recommendedName>
</protein>
<evidence type="ECO:0000259" key="1">
    <source>
        <dbReference type="Pfam" id="PF13538"/>
    </source>
</evidence>
<proteinExistence type="predicted"/>
<dbReference type="CDD" id="cd18809">
    <property type="entry name" value="SF1_C_RecD"/>
    <property type="match status" value="1"/>
</dbReference>
<organism evidence="2 3">
    <name type="scientific">Hornefia porci</name>
    <dbReference type="NCBI Taxonomy" id="2652292"/>
    <lineage>
        <taxon>Bacteria</taxon>
        <taxon>Bacillati</taxon>
        <taxon>Bacillota</taxon>
        <taxon>Clostridia</taxon>
        <taxon>Peptostreptococcales</taxon>
        <taxon>Anaerovoracaceae</taxon>
        <taxon>Hornefia</taxon>
    </lineage>
</organism>
<dbReference type="OrthoDB" id="9763659at2"/>
<evidence type="ECO:0000313" key="2">
    <source>
        <dbReference type="EMBL" id="OLR55627.1"/>
    </source>
</evidence>
<dbReference type="STRING" id="1261640.BHK98_05840"/>
<feature type="domain" description="UvrD-like helicase C-terminal" evidence="1">
    <location>
        <begin position="825"/>
        <end position="870"/>
    </location>
</feature>
<dbReference type="AlphaFoldDB" id="A0A1Q9JHL8"/>